<dbReference type="GO" id="GO:0005667">
    <property type="term" value="C:transcription regulator complex"/>
    <property type="evidence" value="ECO:0007669"/>
    <property type="project" value="TreeGrafter"/>
</dbReference>
<feature type="region of interest" description="Disordered" evidence="5">
    <location>
        <begin position="1"/>
        <end position="42"/>
    </location>
</feature>
<evidence type="ECO:0000256" key="5">
    <source>
        <dbReference type="SAM" id="MobiDB-lite"/>
    </source>
</evidence>
<keyword evidence="4" id="KW-0175">Coiled coil</keyword>
<dbReference type="EnsemblMetazoa" id="XM_038014484.1">
    <property type="protein sequence ID" value="XP_037870412.1"/>
    <property type="gene ID" value="LOC101745682"/>
</dbReference>
<dbReference type="InterPro" id="IPR052417">
    <property type="entry name" value="Dachshund_domain"/>
</dbReference>
<dbReference type="GO" id="GO:0000981">
    <property type="term" value="F:DNA-binding transcription factor activity, RNA polymerase II-specific"/>
    <property type="evidence" value="ECO:0007669"/>
    <property type="project" value="TreeGrafter"/>
</dbReference>
<evidence type="ECO:0000256" key="4">
    <source>
        <dbReference type="SAM" id="Coils"/>
    </source>
</evidence>
<proteinExistence type="inferred from homology"/>
<dbReference type="GO" id="GO:0000978">
    <property type="term" value="F:RNA polymerase II cis-regulatory region sequence-specific DNA binding"/>
    <property type="evidence" value="ECO:0007669"/>
    <property type="project" value="TreeGrafter"/>
</dbReference>
<protein>
    <recommendedName>
        <fullName evidence="6">SKI/SNO/DAC domain-containing protein</fullName>
    </recommendedName>
</protein>
<accession>A0A8R2QYE1</accession>
<evidence type="ECO:0000259" key="6">
    <source>
        <dbReference type="Pfam" id="PF02437"/>
    </source>
</evidence>
<feature type="compositionally biased region" description="Basic and acidic residues" evidence="5">
    <location>
        <begin position="374"/>
        <end position="391"/>
    </location>
</feature>
<dbReference type="Pfam" id="PF02437">
    <property type="entry name" value="Ski_Sno_DHD"/>
    <property type="match status" value="1"/>
</dbReference>
<reference evidence="7" key="2">
    <citation type="submission" date="2022-06" db="UniProtKB">
        <authorList>
            <consortium name="EnsemblMetazoa"/>
        </authorList>
    </citation>
    <scope>IDENTIFICATION</scope>
    <source>
        <strain evidence="7">p50T (Dazao)</strain>
    </source>
</reference>
<dbReference type="CDD" id="cd21081">
    <property type="entry name" value="DHD_Dac"/>
    <property type="match status" value="1"/>
</dbReference>
<dbReference type="AlphaFoldDB" id="A0A8R2QYE1"/>
<comment type="similarity">
    <text evidence="3">Belongs to the DACH/dachshund family.</text>
</comment>
<keyword evidence="2" id="KW-0539">Nucleus</keyword>
<dbReference type="FunFam" id="3.10.260.20:FF:000001">
    <property type="entry name" value="Dachshund homolog 1"/>
    <property type="match status" value="1"/>
</dbReference>
<evidence type="ECO:0000313" key="7">
    <source>
        <dbReference type="EnsemblMetazoa" id="XP_037870412.1"/>
    </source>
</evidence>
<dbReference type="GO" id="GO:0005634">
    <property type="term" value="C:nucleus"/>
    <property type="evidence" value="ECO:0007669"/>
    <property type="project" value="UniProtKB-SubCell"/>
</dbReference>
<feature type="compositionally biased region" description="Low complexity" evidence="5">
    <location>
        <begin position="392"/>
        <end position="404"/>
    </location>
</feature>
<dbReference type="InterPro" id="IPR003380">
    <property type="entry name" value="SKI/SNO/DAC"/>
</dbReference>
<name>A0A8R2QYE1_BOMMO</name>
<feature type="domain" description="SKI/SNO/DAC" evidence="6">
    <location>
        <begin position="83"/>
        <end position="186"/>
    </location>
</feature>
<evidence type="ECO:0000256" key="1">
    <source>
        <dbReference type="ARBA" id="ARBA00004123"/>
    </source>
</evidence>
<sequence length="714" mass="78580">MESAVDSASTASEVSGSSGGSPRVKAASPARALSPPQLMAPRLPLPPPGLGLLGSLQMMHHSPLELMAAAHHHGPPRYGSPPPISTSDPSANECKLVDYRGQKVAAFIIQGDTMLCLPQAFELFLKHLVGGLHTVYTKLKRLDIVPLVCNVEQVRILRGLGAIQPGVNRCKLLSCKDFDVLYKDCTTARCLSMKAPDRYFSSSRPGRPPKRATGVGLSLAATQFPGHPFKKHRLENGDYSPYENGHMSEMARLEKSPLLANGYNAPPTHLGPMGFMHQHALMSPGMPHHGVPRPDGSIIKGQPMHNMEALARSGIWENCRAAYEDIVKHLERLRDERGDMERVMAMDKAREGSHNGSSPGHSPVLNLSKSGSGGDRERSDRNDRERGERGDGSASGRSSAASRRTPQPPRMPSTATAAVSPRSHSDDSDAPLSDQDDHNVKDEDEVYYLSSGGDMSDGERDIPASTSPAPVSYPPPTVTPTSVPVDPTADTLVSSTETLLRNIQGLLKVAADNARQQERQISYEKAELKMDVLREREVKDNLERQLVDEQKLRVIYQKRLKKERKQRQVVQEQLDIELKRRQKIEEALKQSGAPQEILRIVTENLSPAGQEQGRHERENGSESKPPSTEPPSTSPPFQRDPPRTPDKPQWNYPPPPVDIMSGGAAFWQNYSESLAQELEMERKSRQQAMERDVKSPLSDRAGYYKNSVLFSSAT</sequence>
<evidence type="ECO:0000313" key="8">
    <source>
        <dbReference type="Proteomes" id="UP000005204"/>
    </source>
</evidence>
<dbReference type="Proteomes" id="UP000005204">
    <property type="component" value="Unassembled WGS sequence"/>
</dbReference>
<feature type="region of interest" description="Disordered" evidence="5">
    <location>
        <begin position="349"/>
        <end position="486"/>
    </location>
</feature>
<keyword evidence="8" id="KW-1185">Reference proteome</keyword>
<dbReference type="PANTHER" id="PTHR12577:SF6">
    <property type="entry name" value="DACHSHUND, ISOFORM B"/>
    <property type="match status" value="1"/>
</dbReference>
<dbReference type="Gene3D" id="3.10.260.20">
    <property type="entry name" value="Ski"/>
    <property type="match status" value="1"/>
</dbReference>
<feature type="compositionally biased region" description="Low complexity" evidence="5">
    <location>
        <begin position="7"/>
        <end position="16"/>
    </location>
</feature>
<feature type="coiled-coil region" evidence="4">
    <location>
        <begin position="500"/>
        <end position="559"/>
    </location>
</feature>
<feature type="compositionally biased region" description="Low complexity" evidence="5">
    <location>
        <begin position="354"/>
        <end position="363"/>
    </location>
</feature>
<evidence type="ECO:0000256" key="3">
    <source>
        <dbReference type="ARBA" id="ARBA00038192"/>
    </source>
</evidence>
<comment type="subcellular location">
    <subcellularLocation>
        <location evidence="1">Nucleus</location>
    </subcellularLocation>
</comment>
<feature type="compositionally biased region" description="Basic and acidic residues" evidence="5">
    <location>
        <begin position="612"/>
        <end position="621"/>
    </location>
</feature>
<dbReference type="InterPro" id="IPR009061">
    <property type="entry name" value="DNA-bd_dom_put_sf"/>
</dbReference>
<reference evidence="8" key="1">
    <citation type="journal article" date="2008" name="Insect Biochem. Mol. Biol.">
        <title>The genome of a lepidopteran model insect, the silkworm Bombyx mori.</title>
        <authorList>
            <consortium name="International Silkworm Genome Consortium"/>
        </authorList>
    </citation>
    <scope>NUCLEOTIDE SEQUENCE [LARGE SCALE GENOMIC DNA]</scope>
    <source>
        <strain evidence="8">p50T</strain>
    </source>
</reference>
<dbReference type="InterPro" id="IPR037000">
    <property type="entry name" value="Ski_DNA-bd_sf"/>
</dbReference>
<dbReference type="SUPFAM" id="SSF46955">
    <property type="entry name" value="Putative DNA-binding domain"/>
    <property type="match status" value="1"/>
</dbReference>
<evidence type="ECO:0000256" key="2">
    <source>
        <dbReference type="ARBA" id="ARBA00023242"/>
    </source>
</evidence>
<dbReference type="PANTHER" id="PTHR12577">
    <property type="entry name" value="DACHSHUND"/>
    <property type="match status" value="1"/>
</dbReference>
<organism evidence="7 8">
    <name type="scientific">Bombyx mori</name>
    <name type="common">Silk moth</name>
    <dbReference type="NCBI Taxonomy" id="7091"/>
    <lineage>
        <taxon>Eukaryota</taxon>
        <taxon>Metazoa</taxon>
        <taxon>Ecdysozoa</taxon>
        <taxon>Arthropoda</taxon>
        <taxon>Hexapoda</taxon>
        <taxon>Insecta</taxon>
        <taxon>Pterygota</taxon>
        <taxon>Neoptera</taxon>
        <taxon>Endopterygota</taxon>
        <taxon>Lepidoptera</taxon>
        <taxon>Glossata</taxon>
        <taxon>Ditrysia</taxon>
        <taxon>Bombycoidea</taxon>
        <taxon>Bombycidae</taxon>
        <taxon>Bombycinae</taxon>
        <taxon>Bombyx</taxon>
    </lineage>
</organism>
<feature type="region of interest" description="Disordered" evidence="5">
    <location>
        <begin position="607"/>
        <end position="657"/>
    </location>
</feature>